<reference evidence="1 2" key="1">
    <citation type="submission" date="2021-01" db="EMBL/GenBank/DDBJ databases">
        <title>FDA dAtabase for Regulatory Grade micrObial Sequences (FDA-ARGOS): Supporting development and validation of Infectious Disease Dx tests.</title>
        <authorList>
            <person name="Sproer C."/>
            <person name="Gronow S."/>
            <person name="Severitt S."/>
            <person name="Schroder I."/>
            <person name="Tallon L."/>
            <person name="Sadzewicz L."/>
            <person name="Zhao X."/>
            <person name="Boylan J."/>
            <person name="Ott S."/>
            <person name="Bowen H."/>
            <person name="Vavikolanu K."/>
            <person name="Mehta A."/>
            <person name="Aluvathingal J."/>
            <person name="Nadendla S."/>
            <person name="Lowell S."/>
            <person name="Myers T."/>
            <person name="Yan Y."/>
            <person name="Sichtig H."/>
        </authorList>
    </citation>
    <scope>NUCLEOTIDE SEQUENCE [LARGE SCALE GENOMIC DNA]</scope>
    <source>
        <strain evidence="1 2">FDAARGOS_1096</strain>
        <plasmid evidence="1 2">unnamed2</plasmid>
    </source>
</reference>
<evidence type="ECO:0000313" key="1">
    <source>
        <dbReference type="EMBL" id="QQT87978.1"/>
    </source>
</evidence>
<dbReference type="AlphaFoldDB" id="A0A2N6V6G3"/>
<dbReference type="Pfam" id="PF03922">
    <property type="entry name" value="OmpW"/>
    <property type="match status" value="1"/>
</dbReference>
<gene>
    <name evidence="1" type="ORF">I6I53_16225</name>
</gene>
<dbReference type="InterPro" id="IPR011250">
    <property type="entry name" value="OMP/PagP_B-barrel"/>
</dbReference>
<geneLocation type="plasmid" evidence="1 2">
    <name>unnamed2</name>
</geneLocation>
<sequence>MPQGAVTSMDVISAAKSGTYRVGDVSKSVVADAAVRESNPALYDTIMSFPADVVPAAVTGSVQVDSLASWTNHGTGLEATKGDAFGMMFNYHFTDNLSLQIKGGIPPKVRIKGVGTTYSPLRGTNITPLGDIELKRDTYITNLEQGSSASTARAWLPAVELHYQFGKTGENKLRPYVGAGLVYAHFGSLKLNSVIEAEVAASGHMIQNILDGEAGPSIEGKPSSASPVVKVKTTDVFAPVLTLGTTYDLNSNWFVVGSVSYMPMDSKAKVYVNDANTGRELVYTETRIDINPIVTYLGIGYRF</sequence>
<dbReference type="PANTHER" id="PTHR36920">
    <property type="match status" value="1"/>
</dbReference>
<accession>A0A2N6V6G3</accession>
<keyword evidence="1" id="KW-0614">Plasmid</keyword>
<dbReference type="InterPro" id="IPR005618">
    <property type="entry name" value="OMPW"/>
</dbReference>
<dbReference type="SUPFAM" id="SSF56925">
    <property type="entry name" value="OMPA-like"/>
    <property type="match status" value="1"/>
</dbReference>
<protein>
    <submittedName>
        <fullName evidence="1">OmpW family protein</fullName>
    </submittedName>
</protein>
<proteinExistence type="predicted"/>
<evidence type="ECO:0000313" key="2">
    <source>
        <dbReference type="Proteomes" id="UP000595320"/>
    </source>
</evidence>
<dbReference type="Gene3D" id="2.40.160.20">
    <property type="match status" value="1"/>
</dbReference>
<dbReference type="EMBL" id="CP068177">
    <property type="protein sequence ID" value="QQT87978.1"/>
    <property type="molecule type" value="Genomic_DNA"/>
</dbReference>
<organism evidence="1 2">
    <name type="scientific">Acinetobacter ursingii</name>
    <dbReference type="NCBI Taxonomy" id="108980"/>
    <lineage>
        <taxon>Bacteria</taxon>
        <taxon>Pseudomonadati</taxon>
        <taxon>Pseudomonadota</taxon>
        <taxon>Gammaproteobacteria</taxon>
        <taxon>Moraxellales</taxon>
        <taxon>Moraxellaceae</taxon>
        <taxon>Acinetobacter</taxon>
    </lineage>
</organism>
<dbReference type="PANTHER" id="PTHR36920:SF1">
    <property type="entry name" value="OUTER MEMBRANE PROTEIN W"/>
    <property type="match status" value="1"/>
</dbReference>
<dbReference type="GO" id="GO:0055085">
    <property type="term" value="P:transmembrane transport"/>
    <property type="evidence" value="ECO:0007669"/>
    <property type="project" value="TreeGrafter"/>
</dbReference>
<name>A0A2N6V6G3_9GAMM</name>
<dbReference type="GO" id="GO:0019867">
    <property type="term" value="C:outer membrane"/>
    <property type="evidence" value="ECO:0007669"/>
    <property type="project" value="InterPro"/>
</dbReference>
<dbReference type="Proteomes" id="UP000595320">
    <property type="component" value="Plasmid unnamed2"/>
</dbReference>
<dbReference type="RefSeq" id="WP_004986483.1">
    <property type="nucleotide sequence ID" value="NZ_BCMC01000053.1"/>
</dbReference>